<gene>
    <name evidence="1" type="ORF">FHX41_5280</name>
</gene>
<dbReference type="AlphaFoldDB" id="A0A543ILQ6"/>
<dbReference type="EMBL" id="VFPO01000001">
    <property type="protein sequence ID" value="TQM71511.1"/>
    <property type="molecule type" value="Genomic_DNA"/>
</dbReference>
<protein>
    <submittedName>
        <fullName evidence="1">Uncharacterized protein</fullName>
    </submittedName>
</protein>
<sequence length="82" mass="9154">MPDHLVVARTLRLQISSMALHYRTAIQLVIMSLMSDPIPPDAKPLGIEGLEHAHYTVTRDDVTVYYLVMGETIVINNAHPDS</sequence>
<keyword evidence="2" id="KW-1185">Reference proteome</keyword>
<name>A0A543ILQ6_9ACTN</name>
<evidence type="ECO:0000313" key="2">
    <source>
        <dbReference type="Proteomes" id="UP000316706"/>
    </source>
</evidence>
<comment type="caution">
    <text evidence="1">The sequence shown here is derived from an EMBL/GenBank/DDBJ whole genome shotgun (WGS) entry which is preliminary data.</text>
</comment>
<proteinExistence type="predicted"/>
<dbReference type="Proteomes" id="UP000316706">
    <property type="component" value="Unassembled WGS sequence"/>
</dbReference>
<evidence type="ECO:0000313" key="1">
    <source>
        <dbReference type="EMBL" id="TQM71511.1"/>
    </source>
</evidence>
<accession>A0A543ILQ6</accession>
<organism evidence="1 2">
    <name type="scientific">Actinomadura hallensis</name>
    <dbReference type="NCBI Taxonomy" id="337895"/>
    <lineage>
        <taxon>Bacteria</taxon>
        <taxon>Bacillati</taxon>
        <taxon>Actinomycetota</taxon>
        <taxon>Actinomycetes</taxon>
        <taxon>Streptosporangiales</taxon>
        <taxon>Thermomonosporaceae</taxon>
        <taxon>Actinomadura</taxon>
    </lineage>
</organism>
<reference evidence="1 2" key="1">
    <citation type="submission" date="2019-06" db="EMBL/GenBank/DDBJ databases">
        <title>Sequencing the genomes of 1000 actinobacteria strains.</title>
        <authorList>
            <person name="Klenk H.-P."/>
        </authorList>
    </citation>
    <scope>NUCLEOTIDE SEQUENCE [LARGE SCALE GENOMIC DNA]</scope>
    <source>
        <strain evidence="1 2">DSM 45043</strain>
    </source>
</reference>